<feature type="domain" description="Glutamine amidotransferase type-2" evidence="12">
    <location>
        <begin position="2"/>
        <end position="205"/>
    </location>
</feature>
<dbReference type="Gene3D" id="3.60.20.10">
    <property type="entry name" value="Glutamine Phosphoribosylpyrophosphate, subunit 1, domain 1"/>
    <property type="match status" value="1"/>
</dbReference>
<sequence length="594" mass="68979">MCGFLGVFGNSKFNKIIEDSKVLSHRGKDDEGVVKNDDGALKFFRLSINDLSENGNQPFKINNQYIAINGEIYNHEDLRLSLEKQNVYVEKGSSDCKIASLNLVKNNISDLEGMFAGVIWDTEKKTISLFRDHLGIKPLYYLVDNQSNYLIYASEIKAILEIFKDKISNNELVSYILFNGLDTEETLYENIKSVKPGEKIKFWIEKSGEIKSCQTNFFDSNYKILKDPIEVIIPTVEDALIHAVDLHTKMDVNYAFQLSGGLDSSLLCALEKKIFSRNIYTFSISLPDAGKYNEFENQQKVSSYLNSNHVDIPFTKKDFIEDIEHLSYINDFPLIHPNSVPIYKLAKIARENFKVLISGEGADELFMGYPKYTYAIHEKTLNLFGKLLFLNNIIPRVGKFKSLFFLLNNQKSALKAFLSTRREKQNIFNNQFNYDFRKIEKSFDLGKTIQNDDMFFSLYWLLSRYDRFTMCANVEGRVPYCDKKLFDICRSIPTKYNLKRGYKKFILKNIALKYLPIEIVLQNKIGFSLPLEKWFTDSSFFISYMNYLLKSDFLSELNIELNNEIRNCNAELIIKKDINLAWKIFSIAIWLRNK</sequence>
<gene>
    <name evidence="13" type="ORF">EV01_0133</name>
</gene>
<dbReference type="InterPro" id="IPR033738">
    <property type="entry name" value="AsnB_N"/>
</dbReference>
<evidence type="ECO:0000256" key="3">
    <source>
        <dbReference type="ARBA" id="ARBA00012737"/>
    </source>
</evidence>
<evidence type="ECO:0000256" key="7">
    <source>
        <dbReference type="ARBA" id="ARBA00022962"/>
    </source>
</evidence>
<dbReference type="SUPFAM" id="SSF56235">
    <property type="entry name" value="N-terminal nucleophile aminohydrolases (Ntn hydrolases)"/>
    <property type="match status" value="1"/>
</dbReference>
<evidence type="ECO:0000256" key="6">
    <source>
        <dbReference type="ARBA" id="ARBA00022888"/>
    </source>
</evidence>
<keyword evidence="7 9" id="KW-0315">Glutamine amidotransferase</keyword>
<comment type="similarity">
    <text evidence="2">Belongs to the asparagine synthetase family.</text>
</comment>
<keyword evidence="4 10" id="KW-0547">Nucleotide-binding</keyword>
<dbReference type="AlphaFoldDB" id="A0A0A2BCN0"/>
<accession>A0A0A2BCN0</accession>
<dbReference type="Pfam" id="PF13537">
    <property type="entry name" value="GATase_7"/>
    <property type="match status" value="1"/>
</dbReference>
<dbReference type="GO" id="GO:0004066">
    <property type="term" value="F:asparagine synthase (glutamine-hydrolyzing) activity"/>
    <property type="evidence" value="ECO:0007669"/>
    <property type="project" value="UniProtKB-EC"/>
</dbReference>
<dbReference type="EMBL" id="JNAR01000002">
    <property type="protein sequence ID" value="KGG10505.1"/>
    <property type="molecule type" value="Genomic_DNA"/>
</dbReference>
<dbReference type="PANTHER" id="PTHR43284:SF1">
    <property type="entry name" value="ASPARAGINE SYNTHETASE"/>
    <property type="match status" value="1"/>
</dbReference>
<keyword evidence="5 10" id="KW-0067">ATP-binding</keyword>
<name>A0A0A2BCN0_PROMR</name>
<proteinExistence type="inferred from homology"/>
<evidence type="ECO:0000256" key="10">
    <source>
        <dbReference type="PIRSR" id="PIRSR001589-2"/>
    </source>
</evidence>
<evidence type="ECO:0000256" key="8">
    <source>
        <dbReference type="ARBA" id="ARBA00048741"/>
    </source>
</evidence>
<evidence type="ECO:0000256" key="4">
    <source>
        <dbReference type="ARBA" id="ARBA00022741"/>
    </source>
</evidence>
<evidence type="ECO:0000256" key="11">
    <source>
        <dbReference type="PIRSR" id="PIRSR001589-3"/>
    </source>
</evidence>
<dbReference type="Gene3D" id="3.40.50.620">
    <property type="entry name" value="HUPs"/>
    <property type="match status" value="1"/>
</dbReference>
<dbReference type="RefSeq" id="WP_032518294.1">
    <property type="nucleotide sequence ID" value="NZ_JNAR01000002.1"/>
</dbReference>
<dbReference type="InterPro" id="IPR017932">
    <property type="entry name" value="GATase_2_dom"/>
</dbReference>
<evidence type="ECO:0000256" key="5">
    <source>
        <dbReference type="ARBA" id="ARBA00022840"/>
    </source>
</evidence>
<dbReference type="GO" id="GO:0005524">
    <property type="term" value="F:ATP binding"/>
    <property type="evidence" value="ECO:0007669"/>
    <property type="project" value="UniProtKB-KW"/>
</dbReference>
<dbReference type="InterPro" id="IPR014729">
    <property type="entry name" value="Rossmann-like_a/b/a_fold"/>
</dbReference>
<feature type="binding site" evidence="10">
    <location>
        <position position="284"/>
    </location>
    <ligand>
        <name>ATP</name>
        <dbReference type="ChEBI" id="CHEBI:30616"/>
    </ligand>
</feature>
<evidence type="ECO:0000259" key="12">
    <source>
        <dbReference type="PROSITE" id="PS51278"/>
    </source>
</evidence>
<evidence type="ECO:0000256" key="9">
    <source>
        <dbReference type="PIRSR" id="PIRSR001589-1"/>
    </source>
</evidence>
<dbReference type="PIRSF" id="PIRSF001589">
    <property type="entry name" value="Asn_synthetase_glu-h"/>
    <property type="match status" value="1"/>
</dbReference>
<dbReference type="NCBIfam" id="TIGR01536">
    <property type="entry name" value="asn_synth_AEB"/>
    <property type="match status" value="1"/>
</dbReference>
<keyword evidence="6 9" id="KW-0061">Asparagine biosynthesis</keyword>
<dbReference type="CDD" id="cd01991">
    <property type="entry name" value="Asn_synthase_B_C"/>
    <property type="match status" value="1"/>
</dbReference>
<dbReference type="InterPro" id="IPR006426">
    <property type="entry name" value="Asn_synth_AEB"/>
</dbReference>
<comment type="caution">
    <text evidence="13">The sequence shown here is derived from an EMBL/GenBank/DDBJ whole genome shotgun (WGS) entry which is preliminary data.</text>
</comment>
<dbReference type="PROSITE" id="PS51278">
    <property type="entry name" value="GATASE_TYPE_2"/>
    <property type="match status" value="1"/>
</dbReference>
<feature type="site" description="Important for beta-aspartyl-AMP intermediate formation" evidence="11">
    <location>
        <position position="360"/>
    </location>
</feature>
<dbReference type="PANTHER" id="PTHR43284">
    <property type="entry name" value="ASPARAGINE SYNTHETASE (GLUTAMINE-HYDROLYZING)"/>
    <property type="match status" value="1"/>
</dbReference>
<organism evidence="13 14">
    <name type="scientific">Prochlorococcus marinus str. MIT 9401</name>
    <dbReference type="NCBI Taxonomy" id="167551"/>
    <lineage>
        <taxon>Bacteria</taxon>
        <taxon>Bacillati</taxon>
        <taxon>Cyanobacteriota</taxon>
        <taxon>Cyanophyceae</taxon>
        <taxon>Synechococcales</taxon>
        <taxon>Prochlorococcaceae</taxon>
        <taxon>Prochlorococcus</taxon>
    </lineage>
</organism>
<feature type="binding site" evidence="10">
    <location>
        <position position="95"/>
    </location>
    <ligand>
        <name>L-glutamine</name>
        <dbReference type="ChEBI" id="CHEBI:58359"/>
    </ligand>
</feature>
<keyword evidence="9" id="KW-0028">Amino-acid biosynthesis</keyword>
<dbReference type="Pfam" id="PF00733">
    <property type="entry name" value="Asn_synthase"/>
    <property type="match status" value="1"/>
</dbReference>
<dbReference type="InterPro" id="IPR001962">
    <property type="entry name" value="Asn_synthase"/>
</dbReference>
<comment type="catalytic activity">
    <reaction evidence="8">
        <text>L-aspartate + L-glutamine + ATP + H2O = L-asparagine + L-glutamate + AMP + diphosphate + H(+)</text>
        <dbReference type="Rhea" id="RHEA:12228"/>
        <dbReference type="ChEBI" id="CHEBI:15377"/>
        <dbReference type="ChEBI" id="CHEBI:15378"/>
        <dbReference type="ChEBI" id="CHEBI:29985"/>
        <dbReference type="ChEBI" id="CHEBI:29991"/>
        <dbReference type="ChEBI" id="CHEBI:30616"/>
        <dbReference type="ChEBI" id="CHEBI:33019"/>
        <dbReference type="ChEBI" id="CHEBI:58048"/>
        <dbReference type="ChEBI" id="CHEBI:58359"/>
        <dbReference type="ChEBI" id="CHEBI:456215"/>
        <dbReference type="EC" id="6.3.5.4"/>
    </reaction>
</comment>
<protein>
    <recommendedName>
        <fullName evidence="3">asparagine synthase (glutamine-hydrolyzing)</fullName>
        <ecNumber evidence="3">6.3.5.4</ecNumber>
    </recommendedName>
</protein>
<evidence type="ECO:0000313" key="14">
    <source>
        <dbReference type="Proteomes" id="UP000030481"/>
    </source>
</evidence>
<dbReference type="CDD" id="cd00712">
    <property type="entry name" value="AsnB"/>
    <property type="match status" value="1"/>
</dbReference>
<evidence type="ECO:0000256" key="2">
    <source>
        <dbReference type="ARBA" id="ARBA00005752"/>
    </source>
</evidence>
<feature type="binding site" evidence="10">
    <location>
        <begin position="358"/>
        <end position="359"/>
    </location>
    <ligand>
        <name>ATP</name>
        <dbReference type="ChEBI" id="CHEBI:30616"/>
    </ligand>
</feature>
<dbReference type="InterPro" id="IPR029055">
    <property type="entry name" value="Ntn_hydrolases_N"/>
</dbReference>
<evidence type="ECO:0000256" key="1">
    <source>
        <dbReference type="ARBA" id="ARBA00005187"/>
    </source>
</evidence>
<evidence type="ECO:0000313" key="13">
    <source>
        <dbReference type="EMBL" id="KGG10505.1"/>
    </source>
</evidence>
<comment type="pathway">
    <text evidence="1">Amino-acid biosynthesis; L-asparagine biosynthesis; L-asparagine from L-aspartate (L-Gln route): step 1/1.</text>
</comment>
<dbReference type="InterPro" id="IPR051786">
    <property type="entry name" value="ASN_synthetase/amidase"/>
</dbReference>
<dbReference type="SUPFAM" id="SSF52402">
    <property type="entry name" value="Adenine nucleotide alpha hydrolases-like"/>
    <property type="match status" value="1"/>
</dbReference>
<dbReference type="Proteomes" id="UP000030481">
    <property type="component" value="Unassembled WGS sequence"/>
</dbReference>
<keyword evidence="13" id="KW-0436">Ligase</keyword>
<feature type="active site" description="For GATase activity" evidence="9">
    <location>
        <position position="2"/>
    </location>
</feature>
<dbReference type="EC" id="6.3.5.4" evidence="3"/>
<reference evidence="14" key="1">
    <citation type="journal article" date="2014" name="Sci. Data">
        <title>Genomes of diverse isolates of the marine cyanobacterium Prochlorococcus.</title>
        <authorList>
            <person name="Biller S."/>
            <person name="Berube P."/>
            <person name="Thompson J."/>
            <person name="Kelly L."/>
            <person name="Roggensack S."/>
            <person name="Awad L."/>
            <person name="Roache-Johnson K."/>
            <person name="Ding H."/>
            <person name="Giovannoni S.J."/>
            <person name="Moore L.R."/>
            <person name="Chisholm S.W."/>
        </authorList>
    </citation>
    <scope>NUCLEOTIDE SEQUENCE [LARGE SCALE GENOMIC DNA]</scope>
</reference>
<dbReference type="GO" id="GO:0006529">
    <property type="term" value="P:asparagine biosynthetic process"/>
    <property type="evidence" value="ECO:0007669"/>
    <property type="project" value="UniProtKB-KW"/>
</dbReference>